<protein>
    <submittedName>
        <fullName evidence="3">Uncharacterized protein</fullName>
    </submittedName>
</protein>
<evidence type="ECO:0000313" key="2">
    <source>
        <dbReference type="EMBL" id="GED68618.1"/>
    </source>
</evidence>
<dbReference type="EMBL" id="LGIQ01000011">
    <property type="protein sequence ID" value="KNB70012.1"/>
    <property type="molecule type" value="Genomic_DNA"/>
</dbReference>
<name>A0A0K9YMY7_9BACL</name>
<evidence type="ECO:0000313" key="3">
    <source>
        <dbReference type="EMBL" id="KNB70012.1"/>
    </source>
</evidence>
<evidence type="ECO:0000313" key="4">
    <source>
        <dbReference type="Proteomes" id="UP000036834"/>
    </source>
</evidence>
<dbReference type="EMBL" id="BJON01000009">
    <property type="protein sequence ID" value="GED68618.1"/>
    <property type="molecule type" value="Genomic_DNA"/>
</dbReference>
<evidence type="ECO:0000256" key="1">
    <source>
        <dbReference type="SAM" id="Phobius"/>
    </source>
</evidence>
<comment type="caution">
    <text evidence="3">The sequence shown here is derived from an EMBL/GenBank/DDBJ whole genome shotgun (WGS) entry which is preliminary data.</text>
</comment>
<reference evidence="4" key="1">
    <citation type="submission" date="2015-07" db="EMBL/GenBank/DDBJ databases">
        <title>Genome sequencing project for genomic taxonomy and phylogenomics of Bacillus-like bacteria.</title>
        <authorList>
            <person name="Liu B."/>
            <person name="Wang J."/>
            <person name="Zhu Y."/>
            <person name="Liu G."/>
            <person name="Chen Q."/>
            <person name="Chen Z."/>
            <person name="Lan J."/>
            <person name="Che J."/>
            <person name="Ge C."/>
            <person name="Shi H."/>
            <person name="Pan Z."/>
            <person name="Liu X."/>
        </authorList>
    </citation>
    <scope>NUCLEOTIDE SEQUENCE [LARGE SCALE GENOMIC DNA]</scope>
    <source>
        <strain evidence="4">DSM 9887</strain>
    </source>
</reference>
<proteinExistence type="predicted"/>
<accession>A0A0K9YMY7</accession>
<dbReference type="STRING" id="54915.ADS79_29770"/>
<feature type="transmembrane region" description="Helical" evidence="1">
    <location>
        <begin position="47"/>
        <end position="68"/>
    </location>
</feature>
<dbReference type="Proteomes" id="UP000036834">
    <property type="component" value="Unassembled WGS sequence"/>
</dbReference>
<keyword evidence="1" id="KW-0812">Transmembrane</keyword>
<dbReference type="OrthoDB" id="2473511at2"/>
<dbReference type="AlphaFoldDB" id="A0A0K9YMY7"/>
<dbReference type="PATRIC" id="fig|54915.3.peg.5174"/>
<evidence type="ECO:0000313" key="5">
    <source>
        <dbReference type="Proteomes" id="UP000319578"/>
    </source>
</evidence>
<reference evidence="3" key="2">
    <citation type="submission" date="2015-07" db="EMBL/GenBank/DDBJ databases">
        <title>MeaNS - Measles Nucleotide Surveillance Program.</title>
        <authorList>
            <person name="Tran T."/>
            <person name="Druce J."/>
        </authorList>
    </citation>
    <scope>NUCLEOTIDE SEQUENCE</scope>
    <source>
        <strain evidence="3">DSM 9887</strain>
    </source>
</reference>
<sequence>MKLSHDHERLFQKLRSMPHYTLTGQKTEEIQKVLLKKVEQSKSKLQWYYHLKWTVIGAAVFFFGFLFYKNYESLLPVQQSAHPSPYITTGATAKNVTLNNMPDSAKATFEKVLTAFPELKLPYIIESDYDRPTNRQGYKMTLKKAGDVATITVDEKTGQLISFTRYGLENDEQTPLSIEQAKEKATDWLTYIDKQLAQDYIASTVTPSATISGEEGKEKPTGVRLKSIVEFQPRSMPAPPNSFSYFVTLDAQGELMSIQFSRSTGEENKELEQKLQAVWEEAIDAFQLTNIAWVKIDYFEMEELLHHPPKSLGTPIEAAYLQEIAKTELRKYRIKGDTMPLLLVHPTEKQAYMLWKRENGVYAALELHQEKEKWVGQLIEKIPDK</sequence>
<organism evidence="3 4">
    <name type="scientific">Brevibacillus reuszeri</name>
    <dbReference type="NCBI Taxonomy" id="54915"/>
    <lineage>
        <taxon>Bacteria</taxon>
        <taxon>Bacillati</taxon>
        <taxon>Bacillota</taxon>
        <taxon>Bacilli</taxon>
        <taxon>Bacillales</taxon>
        <taxon>Paenibacillaceae</taxon>
        <taxon>Brevibacillus</taxon>
    </lineage>
</organism>
<gene>
    <name evidence="3" type="ORF">ADS79_29770</name>
    <name evidence="2" type="ORF">BRE01_23200</name>
</gene>
<dbReference type="RefSeq" id="WP_049742054.1">
    <property type="nucleotide sequence ID" value="NZ_BJON01000009.1"/>
</dbReference>
<keyword evidence="5" id="KW-1185">Reference proteome</keyword>
<keyword evidence="1" id="KW-0472">Membrane</keyword>
<keyword evidence="1" id="KW-1133">Transmembrane helix</keyword>
<dbReference type="Proteomes" id="UP000319578">
    <property type="component" value="Unassembled WGS sequence"/>
</dbReference>
<reference evidence="2 5" key="3">
    <citation type="submission" date="2019-06" db="EMBL/GenBank/DDBJ databases">
        <title>Whole genome shotgun sequence of Brevibacillus reuszeri NBRC 15719.</title>
        <authorList>
            <person name="Hosoyama A."/>
            <person name="Uohara A."/>
            <person name="Ohji S."/>
            <person name="Ichikawa N."/>
        </authorList>
    </citation>
    <scope>NUCLEOTIDE SEQUENCE [LARGE SCALE GENOMIC DNA]</scope>
    <source>
        <strain evidence="2 5">NBRC 15719</strain>
    </source>
</reference>